<sequence>MVALVFVQELIPLQDLLDGWQASFGLWIRTAVMVGISTHAIVVQMTYLIDNFTVLMSQMLQLYLLVPSAVVGLAMLVAEYLVSPIPFFVLLVMPIFFILLTVSVRVVLESRGMHHILSHRKQLLQCIRFMCAQASTIVIFPAYEMFFRAGRNISF</sequence>
<dbReference type="AlphaFoldDB" id="A0A833T0R3"/>
<feature type="transmembrane region" description="Helical" evidence="1">
    <location>
        <begin position="129"/>
        <end position="147"/>
    </location>
</feature>
<evidence type="ECO:0000313" key="2">
    <source>
        <dbReference type="EMBL" id="KAF4035965.1"/>
    </source>
</evidence>
<feature type="transmembrane region" description="Helical" evidence="1">
    <location>
        <begin position="26"/>
        <end position="48"/>
    </location>
</feature>
<feature type="transmembrane region" description="Helical" evidence="1">
    <location>
        <begin position="60"/>
        <end position="81"/>
    </location>
</feature>
<keyword evidence="3" id="KW-1185">Reference proteome</keyword>
<dbReference type="Proteomes" id="UP000602510">
    <property type="component" value="Unassembled WGS sequence"/>
</dbReference>
<reference evidence="2" key="1">
    <citation type="submission" date="2020-04" db="EMBL/GenBank/DDBJ databases">
        <title>Hybrid Assembly of Korean Phytophthora infestans isolates.</title>
        <authorList>
            <person name="Prokchorchik M."/>
            <person name="Lee Y."/>
            <person name="Seo J."/>
            <person name="Cho J.-H."/>
            <person name="Park Y.-E."/>
            <person name="Jang D.-C."/>
            <person name="Im J.-S."/>
            <person name="Choi J.-G."/>
            <person name="Park H.-J."/>
            <person name="Lee G.-B."/>
            <person name="Lee Y.-G."/>
            <person name="Hong S.-Y."/>
            <person name="Cho K."/>
            <person name="Sohn K.H."/>
        </authorList>
    </citation>
    <scope>NUCLEOTIDE SEQUENCE</scope>
    <source>
        <strain evidence="2">KR_1_A1</strain>
    </source>
</reference>
<name>A0A833T0R3_PHYIN</name>
<keyword evidence="1" id="KW-1133">Transmembrane helix</keyword>
<organism evidence="2 3">
    <name type="scientific">Phytophthora infestans</name>
    <name type="common">Potato late blight agent</name>
    <name type="synonym">Botrytis infestans</name>
    <dbReference type="NCBI Taxonomy" id="4787"/>
    <lineage>
        <taxon>Eukaryota</taxon>
        <taxon>Sar</taxon>
        <taxon>Stramenopiles</taxon>
        <taxon>Oomycota</taxon>
        <taxon>Peronosporomycetes</taxon>
        <taxon>Peronosporales</taxon>
        <taxon>Peronosporaceae</taxon>
        <taxon>Phytophthora</taxon>
    </lineage>
</organism>
<gene>
    <name evidence="2" type="ORF">GN244_ATG11961</name>
</gene>
<protein>
    <recommendedName>
        <fullName evidence="4">Transmembrane protein</fullName>
    </recommendedName>
</protein>
<evidence type="ECO:0000313" key="3">
    <source>
        <dbReference type="Proteomes" id="UP000602510"/>
    </source>
</evidence>
<keyword evidence="1" id="KW-0812">Transmembrane</keyword>
<keyword evidence="1" id="KW-0472">Membrane</keyword>
<accession>A0A833T0R3</accession>
<proteinExistence type="predicted"/>
<dbReference type="EMBL" id="WSZM01000286">
    <property type="protein sequence ID" value="KAF4035965.1"/>
    <property type="molecule type" value="Genomic_DNA"/>
</dbReference>
<comment type="caution">
    <text evidence="2">The sequence shown here is derived from an EMBL/GenBank/DDBJ whole genome shotgun (WGS) entry which is preliminary data.</text>
</comment>
<feature type="transmembrane region" description="Helical" evidence="1">
    <location>
        <begin position="87"/>
        <end position="108"/>
    </location>
</feature>
<evidence type="ECO:0008006" key="4">
    <source>
        <dbReference type="Google" id="ProtNLM"/>
    </source>
</evidence>
<evidence type="ECO:0000256" key="1">
    <source>
        <dbReference type="SAM" id="Phobius"/>
    </source>
</evidence>